<dbReference type="AlphaFoldDB" id="U9SUC1"/>
<gene>
    <name evidence="1" type="ORF">GLOINDRAFT_9408</name>
</gene>
<dbReference type="HOGENOM" id="CLU_831938_0_0_1"/>
<organism evidence="1">
    <name type="scientific">Rhizophagus irregularis (strain DAOM 181602 / DAOM 197198 / MUCL 43194)</name>
    <name type="common">Arbuscular mycorrhizal fungus</name>
    <name type="synonym">Glomus intraradices</name>
    <dbReference type="NCBI Taxonomy" id="747089"/>
    <lineage>
        <taxon>Eukaryota</taxon>
        <taxon>Fungi</taxon>
        <taxon>Fungi incertae sedis</taxon>
        <taxon>Mucoromycota</taxon>
        <taxon>Glomeromycotina</taxon>
        <taxon>Glomeromycetes</taxon>
        <taxon>Glomerales</taxon>
        <taxon>Glomeraceae</taxon>
        <taxon>Rhizophagus</taxon>
    </lineage>
</organism>
<evidence type="ECO:0000313" key="1">
    <source>
        <dbReference type="EMBL" id="ERZ99528.1"/>
    </source>
</evidence>
<accession>U9SUC1</accession>
<protein>
    <submittedName>
        <fullName evidence="1">Uncharacterized protein</fullName>
    </submittedName>
</protein>
<dbReference type="VEuPathDB" id="FungiDB:RhiirFUN_009267"/>
<proteinExistence type="predicted"/>
<dbReference type="EMBL" id="KI297899">
    <property type="protein sequence ID" value="ERZ99528.1"/>
    <property type="molecule type" value="Genomic_DNA"/>
</dbReference>
<name>U9SUC1_RHIID</name>
<reference evidence="1" key="1">
    <citation type="submission" date="2013-07" db="EMBL/GenBank/DDBJ databases">
        <title>The genome of an arbuscular mycorrhizal fungus provides insights into the evolution of the oldest plant symbiosis.</title>
        <authorList>
            <consortium name="DOE Joint Genome Institute"/>
            <person name="Tisserant E."/>
            <person name="Malbreil M."/>
            <person name="Kuo A."/>
            <person name="Kohler A."/>
            <person name="Symeonidi A."/>
            <person name="Balestrini R."/>
            <person name="Charron P."/>
            <person name="Duensing N."/>
            <person name="Frei-dit-Frey N."/>
            <person name="Gianinazzi-Pearson V."/>
            <person name="Gilbert B."/>
            <person name="Handa Y."/>
            <person name="Hijri M."/>
            <person name="Kaul R."/>
            <person name="Kawaguchi M."/>
            <person name="Krajinski F."/>
            <person name="Lammers P."/>
            <person name="Lapierre D."/>
            <person name="Masclaux F.G."/>
            <person name="Murat C."/>
            <person name="Morin E."/>
            <person name="Ndikumana S."/>
            <person name="Pagni M."/>
            <person name="Petitpierre D."/>
            <person name="Requena N."/>
            <person name="Rosikiewicz P."/>
            <person name="Riley R."/>
            <person name="Saito K."/>
            <person name="San Clemente H."/>
            <person name="Shapiro H."/>
            <person name="van Tuinen D."/>
            <person name="Becard G."/>
            <person name="Bonfante P."/>
            <person name="Paszkowski U."/>
            <person name="Shachar-Hill Y."/>
            <person name="Young J.P."/>
            <person name="Sanders I.R."/>
            <person name="Henrissat B."/>
            <person name="Rensing S.A."/>
            <person name="Grigoriev I.V."/>
            <person name="Corradi N."/>
            <person name="Roux C."/>
            <person name="Martin F."/>
        </authorList>
    </citation>
    <scope>NUCLEOTIDE SEQUENCE</scope>
    <source>
        <strain evidence="1">DAOM 197198</strain>
    </source>
</reference>
<sequence length="334" mass="38807">MRLYLLVSVYQNGKQIVKSSAISIEPPGLLSDLLKLALSTNDIPNANISVDFQKDNSKDWHIILKGIQENLEILIFLKATHIRFIWNDDYDDINNSQAEIHKNAFNILMSNATNIHLPLAQEELPEYKASSSYNQYYNNSHHKKIEIQAKTLKRHVEALENSLIQPWASDKKWEQFIDEVIQLCATSKKYVEYLDNVNNRMRIIHSSSIPIRNGIDHIKVLDINKTSSMSNKYTDIINLMQDKAEYDPICIDDLIPHNVFQAAYLEGMELPFNITLYRYYSGNYIGTLNWIWKRPDTVELFDKTKESQSLLKAHESLPKYSTRQMRKNVINKVS</sequence>